<dbReference type="AlphaFoldDB" id="A0A2P2QQ86"/>
<reference evidence="1" key="1">
    <citation type="submission" date="2018-02" db="EMBL/GenBank/DDBJ databases">
        <title>Rhizophora mucronata_Transcriptome.</title>
        <authorList>
            <person name="Meera S.P."/>
            <person name="Sreeshan A."/>
            <person name="Augustine A."/>
        </authorList>
    </citation>
    <scope>NUCLEOTIDE SEQUENCE</scope>
    <source>
        <tissue evidence="1">Leaf</tissue>
    </source>
</reference>
<sequence>MFYGIEYSCIEDDTDVFVFCSLFSIPQTIGNCVSGKSCYLILKNLVKILCYVGWWSCSFP</sequence>
<accession>A0A2P2QQ86</accession>
<name>A0A2P2QQ86_RHIMU</name>
<dbReference type="EMBL" id="GGEC01088560">
    <property type="protein sequence ID" value="MBX69044.1"/>
    <property type="molecule type" value="Transcribed_RNA"/>
</dbReference>
<organism evidence="1">
    <name type="scientific">Rhizophora mucronata</name>
    <name type="common">Asiatic mangrove</name>
    <dbReference type="NCBI Taxonomy" id="61149"/>
    <lineage>
        <taxon>Eukaryota</taxon>
        <taxon>Viridiplantae</taxon>
        <taxon>Streptophyta</taxon>
        <taxon>Embryophyta</taxon>
        <taxon>Tracheophyta</taxon>
        <taxon>Spermatophyta</taxon>
        <taxon>Magnoliopsida</taxon>
        <taxon>eudicotyledons</taxon>
        <taxon>Gunneridae</taxon>
        <taxon>Pentapetalae</taxon>
        <taxon>rosids</taxon>
        <taxon>fabids</taxon>
        <taxon>Malpighiales</taxon>
        <taxon>Rhizophoraceae</taxon>
        <taxon>Rhizophora</taxon>
    </lineage>
</organism>
<proteinExistence type="predicted"/>
<protein>
    <submittedName>
        <fullName evidence="1">Uncharacterized protein</fullName>
    </submittedName>
</protein>
<evidence type="ECO:0000313" key="1">
    <source>
        <dbReference type="EMBL" id="MBX69044.1"/>
    </source>
</evidence>